<feature type="compositionally biased region" description="Basic and acidic residues" evidence="1">
    <location>
        <begin position="250"/>
        <end position="263"/>
    </location>
</feature>
<dbReference type="EMBL" id="JBBWYZ010000004">
    <property type="protein sequence ID" value="MEK9511130.1"/>
    <property type="molecule type" value="Genomic_DNA"/>
</dbReference>
<feature type="compositionally biased region" description="Low complexity" evidence="1">
    <location>
        <begin position="228"/>
        <end position="249"/>
    </location>
</feature>
<proteinExistence type="predicted"/>
<dbReference type="RefSeq" id="WP_368662864.1">
    <property type="nucleotide sequence ID" value="NZ_JBBWYZ010000004.1"/>
</dbReference>
<keyword evidence="3" id="KW-0378">Hydrolase</keyword>
<dbReference type="Pfam" id="PF05685">
    <property type="entry name" value="Uma2"/>
    <property type="match status" value="1"/>
</dbReference>
<keyword evidence="3" id="KW-0540">Nuclease</keyword>
<dbReference type="Gene3D" id="3.90.1570.10">
    <property type="entry name" value="tt1808, chain A"/>
    <property type="match status" value="1"/>
</dbReference>
<name>A0ABU9EGR8_LIMFS</name>
<organism evidence="3 4">
    <name type="scientific">Limnospira fusiformis PMC 851.14</name>
    <dbReference type="NCBI Taxonomy" id="2219512"/>
    <lineage>
        <taxon>Bacteria</taxon>
        <taxon>Bacillati</taxon>
        <taxon>Cyanobacteriota</taxon>
        <taxon>Cyanophyceae</taxon>
        <taxon>Oscillatoriophycideae</taxon>
        <taxon>Oscillatoriales</taxon>
        <taxon>Sirenicapillariaceae</taxon>
        <taxon>Limnospira</taxon>
    </lineage>
</organism>
<protein>
    <submittedName>
        <fullName evidence="3">Uma2 family endonuclease</fullName>
    </submittedName>
</protein>
<evidence type="ECO:0000256" key="1">
    <source>
        <dbReference type="SAM" id="MobiDB-lite"/>
    </source>
</evidence>
<evidence type="ECO:0000259" key="2">
    <source>
        <dbReference type="Pfam" id="PF05685"/>
    </source>
</evidence>
<dbReference type="InterPro" id="IPR011335">
    <property type="entry name" value="Restrct_endonuc-II-like"/>
</dbReference>
<dbReference type="InterPro" id="IPR012296">
    <property type="entry name" value="Nuclease_put_TT1808"/>
</dbReference>
<reference evidence="3 4" key="1">
    <citation type="journal article" date="2024" name="Front. Microbiol.">
        <title>Transcriptomic insights into the dominance of two phototrophs throughout the water column of a tropical hypersaline-alkaline crater lake (Dziani Dzaha, Mayotte).</title>
        <authorList>
            <person name="Duperron S."/>
            <person name="Halary S."/>
            <person name="Bouly J.-P."/>
            <person name="Roussel T."/>
            <person name="Hugoni M."/>
            <person name="Bruto M."/>
            <person name="Oger P."/>
            <person name="Duval C."/>
            <person name="Woo A."/>
            <person name="Jezequiel D."/>
            <person name="Ader M."/>
            <person name="Leboulanger C."/>
            <person name="Agogue H."/>
            <person name="Grossi V."/>
            <person name="Trousselier M."/>
            <person name="Bernard C."/>
        </authorList>
    </citation>
    <scope>NUCLEOTIDE SEQUENCE [LARGE SCALE GENOMIC DNA]</scope>
    <source>
        <strain evidence="3 4">PMC 851.14</strain>
    </source>
</reference>
<dbReference type="PANTHER" id="PTHR33352">
    <property type="entry name" value="SLR1095 PROTEIN"/>
    <property type="match status" value="1"/>
</dbReference>
<evidence type="ECO:0000313" key="4">
    <source>
        <dbReference type="Proteomes" id="UP001387447"/>
    </source>
</evidence>
<dbReference type="PANTHER" id="PTHR33352:SF2">
    <property type="entry name" value="SLL0995 PROTEIN"/>
    <property type="match status" value="1"/>
</dbReference>
<keyword evidence="3" id="KW-0255">Endonuclease</keyword>
<dbReference type="Proteomes" id="UP001387447">
    <property type="component" value="Unassembled WGS sequence"/>
</dbReference>
<gene>
    <name evidence="3" type="ORF">AAEJ74_05355</name>
</gene>
<sequence>MATQLPLPTDTEIIYPESDGQPMADNTLQFRWITVIYHNLAWLFAQEPNVFIAGDLLWYPVQGNNKLCQAPDVMVAFGVPKGDRGSYQQWQENNIAPQVVFEILSPNNTEKEMNRKLLFYDRYGVEEYYIYDPQKNNLTGWLRSETWLDIIEPINGWVSPRLGIRFDLSSDNLVLYRPDGQPFADYLEVQQQLTTMTEQLEDVTEQLEQERQAKQAATEQLEQERQAKQAATEQLEQEQQAKQAATEQLEQQRQRNQRLEQLLREAGLNPDANL</sequence>
<dbReference type="SUPFAM" id="SSF52980">
    <property type="entry name" value="Restriction endonuclease-like"/>
    <property type="match status" value="1"/>
</dbReference>
<evidence type="ECO:0000313" key="3">
    <source>
        <dbReference type="EMBL" id="MEK9511130.1"/>
    </source>
</evidence>
<dbReference type="CDD" id="cd06260">
    <property type="entry name" value="DUF820-like"/>
    <property type="match status" value="1"/>
</dbReference>
<comment type="caution">
    <text evidence="3">The sequence shown here is derived from an EMBL/GenBank/DDBJ whole genome shotgun (WGS) entry which is preliminary data.</text>
</comment>
<feature type="domain" description="Putative restriction endonuclease" evidence="2">
    <location>
        <begin position="40"/>
        <end position="144"/>
    </location>
</feature>
<feature type="region of interest" description="Disordered" evidence="1">
    <location>
        <begin position="224"/>
        <end position="274"/>
    </location>
</feature>
<dbReference type="InterPro" id="IPR008538">
    <property type="entry name" value="Uma2"/>
</dbReference>
<accession>A0ABU9EGR8</accession>
<keyword evidence="4" id="KW-1185">Reference proteome</keyword>
<dbReference type="GO" id="GO:0004519">
    <property type="term" value="F:endonuclease activity"/>
    <property type="evidence" value="ECO:0007669"/>
    <property type="project" value="UniProtKB-KW"/>
</dbReference>